<dbReference type="SUPFAM" id="SSF51395">
    <property type="entry name" value="FMN-linked oxidoreductases"/>
    <property type="match status" value="1"/>
</dbReference>
<evidence type="ECO:0000256" key="2">
    <source>
        <dbReference type="ARBA" id="ARBA00022630"/>
    </source>
</evidence>
<gene>
    <name evidence="16" type="ORF">AB1Y20_015138</name>
</gene>
<dbReference type="GO" id="GO:0017150">
    <property type="term" value="F:tRNA dihydrouridine synthase activity"/>
    <property type="evidence" value="ECO:0007669"/>
    <property type="project" value="InterPro"/>
</dbReference>
<evidence type="ECO:0000256" key="8">
    <source>
        <dbReference type="ARBA" id="ARBA00038313"/>
    </source>
</evidence>
<evidence type="ECO:0000313" key="16">
    <source>
        <dbReference type="EMBL" id="KAL1526426.1"/>
    </source>
</evidence>
<evidence type="ECO:0000256" key="6">
    <source>
        <dbReference type="ARBA" id="ARBA00023002"/>
    </source>
</evidence>
<dbReference type="InterPro" id="IPR035587">
    <property type="entry name" value="DUS-like_FMN-bd"/>
</dbReference>
<evidence type="ECO:0000256" key="14">
    <source>
        <dbReference type="SAM" id="MobiDB-lite"/>
    </source>
</evidence>
<name>A0AB34K0P3_PRYPA</name>
<comment type="caution">
    <text evidence="16">The sequence shown here is derived from an EMBL/GenBank/DDBJ whole genome shotgun (WGS) entry which is preliminary data.</text>
</comment>
<evidence type="ECO:0000259" key="15">
    <source>
        <dbReference type="Pfam" id="PF01207"/>
    </source>
</evidence>
<feature type="region of interest" description="Disordered" evidence="14">
    <location>
        <begin position="348"/>
        <end position="380"/>
    </location>
</feature>
<keyword evidence="7" id="KW-0520">NAD</keyword>
<evidence type="ECO:0000256" key="13">
    <source>
        <dbReference type="ARBA" id="ARBA00049467"/>
    </source>
</evidence>
<keyword evidence="17" id="KW-1185">Reference proteome</keyword>
<evidence type="ECO:0000256" key="3">
    <source>
        <dbReference type="ARBA" id="ARBA00022643"/>
    </source>
</evidence>
<keyword evidence="5" id="KW-0521">NADP</keyword>
<dbReference type="Proteomes" id="UP001515480">
    <property type="component" value="Unassembled WGS sequence"/>
</dbReference>
<dbReference type="EMBL" id="JBGBPQ010000003">
    <property type="protein sequence ID" value="KAL1526426.1"/>
    <property type="molecule type" value="Genomic_DNA"/>
</dbReference>
<evidence type="ECO:0000313" key="17">
    <source>
        <dbReference type="Proteomes" id="UP001515480"/>
    </source>
</evidence>
<keyword evidence="2" id="KW-0285">Flavoprotein</keyword>
<comment type="cofactor">
    <cofactor evidence="1">
        <name>FMN</name>
        <dbReference type="ChEBI" id="CHEBI:58210"/>
    </cofactor>
</comment>
<dbReference type="PANTHER" id="PTHR11082:SF5">
    <property type="entry name" value="TRNA-DIHYDROURIDINE(16_17) SYNTHASE [NAD(P)(+)]-LIKE"/>
    <property type="match status" value="1"/>
</dbReference>
<sequence length="408" mass="45722">MRGPLALSSAIGWDFWALLGNPKFVAAPMVDQSERPFRLLCSQLGAHLTYTPMLHARLMVEVPAYRAAHFDAHVDVEEGPVFAQLAGHDPPTVLAAARLVEPHVTAVDLNFGCPQGIARKGRYGAFLLEEPETMAAVVKTLSRELTIPVTAKLRMMPTLEDTVRNCQQLEAAGASVLCLHGRTRQQNKQLSGGADWDVIAEVVRQVGVPVIANGGIATFEDVERCLKHTGAAAVMSSEALLENPALFCRNMDPRTRHYLNQEELAYRYLDLCIEHPPSKGAAMMRPHLFKMLHHGLRTHTELRDELLCANHPDELRQIVRRLSSSGWLQPQFHTPSYQPEISWYNRYRGASDDNDDSADGKDDTGRSSMETLTREELEKRTLMKLEQKQIAKRRKRLARKARRAAVVE</sequence>
<dbReference type="EC" id="1.3.1.88" evidence="9"/>
<feature type="domain" description="DUS-like FMN-binding" evidence="15">
    <location>
        <begin position="26"/>
        <end position="316"/>
    </location>
</feature>
<evidence type="ECO:0000256" key="12">
    <source>
        <dbReference type="ARBA" id="ARBA00048934"/>
    </source>
</evidence>
<evidence type="ECO:0000256" key="1">
    <source>
        <dbReference type="ARBA" id="ARBA00001917"/>
    </source>
</evidence>
<proteinExistence type="inferred from homology"/>
<organism evidence="16 17">
    <name type="scientific">Prymnesium parvum</name>
    <name type="common">Toxic golden alga</name>
    <dbReference type="NCBI Taxonomy" id="97485"/>
    <lineage>
        <taxon>Eukaryota</taxon>
        <taxon>Haptista</taxon>
        <taxon>Haptophyta</taxon>
        <taxon>Prymnesiophyceae</taxon>
        <taxon>Prymnesiales</taxon>
        <taxon>Prymnesiaceae</taxon>
        <taxon>Prymnesium</taxon>
    </lineage>
</organism>
<keyword evidence="6" id="KW-0560">Oxidoreductase</keyword>
<dbReference type="PROSITE" id="PS01136">
    <property type="entry name" value="UPF0034"/>
    <property type="match status" value="1"/>
</dbReference>
<comment type="catalytic activity">
    <reaction evidence="10">
        <text>5,6-dihydrouridine(17) in tRNA + NAD(+) = uridine(17) in tRNA + NADH + H(+)</text>
        <dbReference type="Rhea" id="RHEA:53372"/>
        <dbReference type="Rhea" id="RHEA-COMP:13541"/>
        <dbReference type="Rhea" id="RHEA-COMP:13542"/>
        <dbReference type="ChEBI" id="CHEBI:15378"/>
        <dbReference type="ChEBI" id="CHEBI:57540"/>
        <dbReference type="ChEBI" id="CHEBI:57945"/>
        <dbReference type="ChEBI" id="CHEBI:65315"/>
        <dbReference type="ChEBI" id="CHEBI:74443"/>
        <dbReference type="EC" id="1.3.1.88"/>
    </reaction>
    <physiologicalReaction direction="right-to-left" evidence="10">
        <dbReference type="Rhea" id="RHEA:53374"/>
    </physiologicalReaction>
</comment>
<evidence type="ECO:0000256" key="9">
    <source>
        <dbReference type="ARBA" id="ARBA00038890"/>
    </source>
</evidence>
<comment type="catalytic activity">
    <reaction evidence="12">
        <text>5,6-dihydrouridine(16) in tRNA + NAD(+) = uridine(16) in tRNA + NADH + H(+)</text>
        <dbReference type="Rhea" id="RHEA:53380"/>
        <dbReference type="Rhea" id="RHEA-COMP:13543"/>
        <dbReference type="Rhea" id="RHEA-COMP:13544"/>
        <dbReference type="ChEBI" id="CHEBI:15378"/>
        <dbReference type="ChEBI" id="CHEBI:57540"/>
        <dbReference type="ChEBI" id="CHEBI:57945"/>
        <dbReference type="ChEBI" id="CHEBI:65315"/>
        <dbReference type="ChEBI" id="CHEBI:74443"/>
        <dbReference type="EC" id="1.3.1.88"/>
    </reaction>
    <physiologicalReaction direction="right-to-left" evidence="12">
        <dbReference type="Rhea" id="RHEA:53382"/>
    </physiologicalReaction>
</comment>
<dbReference type="PANTHER" id="PTHR11082">
    <property type="entry name" value="TRNA-DIHYDROURIDINE SYNTHASE"/>
    <property type="match status" value="1"/>
</dbReference>
<dbReference type="Pfam" id="PF01207">
    <property type="entry name" value="Dus"/>
    <property type="match status" value="1"/>
</dbReference>
<dbReference type="Gene3D" id="3.20.20.70">
    <property type="entry name" value="Aldolase class I"/>
    <property type="match status" value="1"/>
</dbReference>
<dbReference type="InterPro" id="IPR018517">
    <property type="entry name" value="tRNA_hU_synthase_CS"/>
</dbReference>
<dbReference type="GO" id="GO:0050660">
    <property type="term" value="F:flavin adenine dinucleotide binding"/>
    <property type="evidence" value="ECO:0007669"/>
    <property type="project" value="InterPro"/>
</dbReference>
<evidence type="ECO:0000256" key="4">
    <source>
        <dbReference type="ARBA" id="ARBA00022694"/>
    </source>
</evidence>
<evidence type="ECO:0000256" key="11">
    <source>
        <dbReference type="ARBA" id="ARBA00047652"/>
    </source>
</evidence>
<reference evidence="16 17" key="1">
    <citation type="journal article" date="2024" name="Science">
        <title>Giant polyketide synthase enzymes in the biosynthesis of giant marine polyether toxins.</title>
        <authorList>
            <person name="Fallon T.R."/>
            <person name="Shende V.V."/>
            <person name="Wierzbicki I.H."/>
            <person name="Pendleton A.L."/>
            <person name="Watervoot N.F."/>
            <person name="Auber R.P."/>
            <person name="Gonzalez D.J."/>
            <person name="Wisecaver J.H."/>
            <person name="Moore B.S."/>
        </authorList>
    </citation>
    <scope>NUCLEOTIDE SEQUENCE [LARGE SCALE GENOMIC DNA]</scope>
    <source>
        <strain evidence="16 17">12B1</strain>
    </source>
</reference>
<dbReference type="AlphaFoldDB" id="A0AB34K0P3"/>
<comment type="similarity">
    <text evidence="8">Belongs to the Dus family. Dus1 subfamily.</text>
</comment>
<keyword evidence="4" id="KW-0819">tRNA processing</keyword>
<dbReference type="CDD" id="cd02801">
    <property type="entry name" value="DUS_like_FMN"/>
    <property type="match status" value="1"/>
</dbReference>
<keyword evidence="3" id="KW-0288">FMN</keyword>
<dbReference type="InterPro" id="IPR013785">
    <property type="entry name" value="Aldolase_TIM"/>
</dbReference>
<evidence type="ECO:0000256" key="10">
    <source>
        <dbReference type="ARBA" id="ARBA00047287"/>
    </source>
</evidence>
<protein>
    <recommendedName>
        <fullName evidence="9">tRNA-dihydrouridine(16/17) synthase [NAD(P)(+)]</fullName>
        <ecNumber evidence="9">1.3.1.88</ecNumber>
    </recommendedName>
</protein>
<evidence type="ECO:0000256" key="5">
    <source>
        <dbReference type="ARBA" id="ARBA00022857"/>
    </source>
</evidence>
<accession>A0AB34K0P3</accession>
<comment type="catalytic activity">
    <reaction evidence="11">
        <text>5,6-dihydrouridine(16) in tRNA + NADP(+) = uridine(16) in tRNA + NADPH + H(+)</text>
        <dbReference type="Rhea" id="RHEA:53376"/>
        <dbReference type="Rhea" id="RHEA-COMP:13543"/>
        <dbReference type="Rhea" id="RHEA-COMP:13544"/>
        <dbReference type="ChEBI" id="CHEBI:15378"/>
        <dbReference type="ChEBI" id="CHEBI:57783"/>
        <dbReference type="ChEBI" id="CHEBI:58349"/>
        <dbReference type="ChEBI" id="CHEBI:65315"/>
        <dbReference type="ChEBI" id="CHEBI:74443"/>
        <dbReference type="EC" id="1.3.1.88"/>
    </reaction>
    <physiologicalReaction direction="right-to-left" evidence="11">
        <dbReference type="Rhea" id="RHEA:53378"/>
    </physiologicalReaction>
</comment>
<comment type="catalytic activity">
    <reaction evidence="13">
        <text>5,6-dihydrouridine(17) in tRNA + NADP(+) = uridine(17) in tRNA + NADPH + H(+)</text>
        <dbReference type="Rhea" id="RHEA:53368"/>
        <dbReference type="Rhea" id="RHEA-COMP:13541"/>
        <dbReference type="Rhea" id="RHEA-COMP:13542"/>
        <dbReference type="ChEBI" id="CHEBI:15378"/>
        <dbReference type="ChEBI" id="CHEBI:57783"/>
        <dbReference type="ChEBI" id="CHEBI:58349"/>
        <dbReference type="ChEBI" id="CHEBI:65315"/>
        <dbReference type="ChEBI" id="CHEBI:74443"/>
        <dbReference type="EC" id="1.3.1.88"/>
    </reaction>
    <physiologicalReaction direction="right-to-left" evidence="13">
        <dbReference type="Rhea" id="RHEA:53370"/>
    </physiologicalReaction>
</comment>
<evidence type="ECO:0000256" key="7">
    <source>
        <dbReference type="ARBA" id="ARBA00023027"/>
    </source>
</evidence>